<comment type="caution">
    <text evidence="1">The sequence shown here is derived from an EMBL/GenBank/DDBJ whole genome shotgun (WGS) entry which is preliminary data.</text>
</comment>
<proteinExistence type="predicted"/>
<dbReference type="Gene3D" id="3.30.200.120">
    <property type="match status" value="1"/>
</dbReference>
<dbReference type="Proteomes" id="UP000030008">
    <property type="component" value="Unassembled WGS sequence"/>
</dbReference>
<organism evidence="1 2">
    <name type="scientific">Clostridium innocuum</name>
    <dbReference type="NCBI Taxonomy" id="1522"/>
    <lineage>
        <taxon>Bacteria</taxon>
        <taxon>Bacillati</taxon>
        <taxon>Bacillota</taxon>
        <taxon>Clostridia</taxon>
        <taxon>Eubacteriales</taxon>
        <taxon>Clostridiaceae</taxon>
        <taxon>Clostridium</taxon>
    </lineage>
</organism>
<dbReference type="EMBL" id="JQIF01000141">
    <property type="protein sequence ID" value="KGJ51164.1"/>
    <property type="molecule type" value="Genomic_DNA"/>
</dbReference>
<evidence type="ECO:0000313" key="1">
    <source>
        <dbReference type="EMBL" id="KGJ51164.1"/>
    </source>
</evidence>
<dbReference type="GO" id="GO:0016301">
    <property type="term" value="F:kinase activity"/>
    <property type="evidence" value="ECO:0007669"/>
    <property type="project" value="UniProtKB-KW"/>
</dbReference>
<dbReference type="Gene3D" id="1.10.1070.20">
    <property type="match status" value="1"/>
</dbReference>
<dbReference type="CDD" id="cd17792">
    <property type="entry name" value="CtkA"/>
    <property type="match status" value="1"/>
</dbReference>
<accession>A0A099HZG0</accession>
<dbReference type="AlphaFoldDB" id="A0A099HZG0"/>
<reference evidence="1 2" key="1">
    <citation type="submission" date="2014-08" db="EMBL/GenBank/DDBJ databases">
        <title>Clostridium innocuum, an unnegligible vancomycin-resistant pathogen causing extra-intestinal infections.</title>
        <authorList>
            <person name="Feng Y."/>
            <person name="Chiu C.-H."/>
        </authorList>
    </citation>
    <scope>NUCLEOTIDE SEQUENCE [LARGE SCALE GENOMIC DNA]</scope>
    <source>
        <strain evidence="1 2">AN88</strain>
    </source>
</reference>
<name>A0A099HZG0_CLOIN</name>
<protein>
    <submittedName>
        <fullName evidence="1">Uncharacterized protein</fullName>
    </submittedName>
</protein>
<dbReference type="RefSeq" id="WP_044908324.1">
    <property type="nucleotide sequence ID" value="NZ_JQIF01000141.1"/>
</dbReference>
<gene>
    <name evidence="1" type="ORF">CIAN88_22135</name>
</gene>
<sequence length="313" mass="35476">MYLIDFNECQENNKAYGGMAGSKLGIIYQGEDWILKFPKSTKGMRKTEISYTTSPLSEYIGSHIYQILGYPVHETKLGTKDNKLVVACKDFTDSHVRLQEFREIKNYYNKELEAILEDTVTDSNSVGSTSLHAVKAHLNYNSLLYMIDGMSERFWDCVMIDGLINNNDRNSGNWGILRYSDGSIALAPVFDNGASFSTKISDEKIKDMLKNEDRILSIAISTVTGYNIDGKALQFGALLMLEDKDIHNAVKRVVPQIQRHMDAITAFIYAIPNADNGIEIISEIRKEFYIKGMELRLQKLLLPAYEHTMRAVL</sequence>
<evidence type="ECO:0000313" key="2">
    <source>
        <dbReference type="Proteomes" id="UP000030008"/>
    </source>
</evidence>